<feature type="transmembrane region" description="Helical" evidence="7">
    <location>
        <begin position="58"/>
        <end position="79"/>
    </location>
</feature>
<dbReference type="Proteomes" id="UP000548304">
    <property type="component" value="Unassembled WGS sequence"/>
</dbReference>
<feature type="transmembrane region" description="Helical" evidence="7">
    <location>
        <begin position="178"/>
        <end position="197"/>
    </location>
</feature>
<evidence type="ECO:0000256" key="4">
    <source>
        <dbReference type="ARBA" id="ARBA00022692"/>
    </source>
</evidence>
<dbReference type="RefSeq" id="WP_179534021.1">
    <property type="nucleotide sequence ID" value="NZ_JACBYW010000001.1"/>
</dbReference>
<proteinExistence type="inferred from homology"/>
<keyword evidence="11" id="KW-1185">Reference proteome</keyword>
<feature type="transmembrane region" description="Helical" evidence="7">
    <location>
        <begin position="148"/>
        <end position="172"/>
    </location>
</feature>
<evidence type="ECO:0000313" key="10">
    <source>
        <dbReference type="EMBL" id="NYH77492.1"/>
    </source>
</evidence>
<sequence length="232" mass="24323">MFDLGDGLAVLTDLPAPLVVAVAGALALSECTLGVGLLVPGDSALFLAGATASTPFRFVLMTAVVAGCAAGGDLIGYGLGHRFGPRMRETRLIARLGHRHWDRAAEMLRRHGGGAVFTARFLPLVRTLAPAAAGASGLPLSRFLPASLLGAVCWSTLHIGLGSVAGASATYVEDVLGRASWILFGLVLALPAGTALWKRLRKRSTPDHSDTTTEHSLLPREKTPTREPDTRE</sequence>
<evidence type="ECO:0000256" key="5">
    <source>
        <dbReference type="ARBA" id="ARBA00022989"/>
    </source>
</evidence>
<dbReference type="PANTHER" id="PTHR30353:SF0">
    <property type="entry name" value="TRANSMEMBRANE PROTEIN"/>
    <property type="match status" value="1"/>
</dbReference>
<dbReference type="AlphaFoldDB" id="A0A852YUT1"/>
<evidence type="ECO:0000256" key="6">
    <source>
        <dbReference type="ARBA" id="ARBA00023136"/>
    </source>
</evidence>
<evidence type="ECO:0000256" key="8">
    <source>
        <dbReference type="SAM" id="MobiDB-lite"/>
    </source>
</evidence>
<organism evidence="10 11">
    <name type="scientific">Actinopolyspora biskrensis</name>
    <dbReference type="NCBI Taxonomy" id="1470178"/>
    <lineage>
        <taxon>Bacteria</taxon>
        <taxon>Bacillati</taxon>
        <taxon>Actinomycetota</taxon>
        <taxon>Actinomycetes</taxon>
        <taxon>Actinopolysporales</taxon>
        <taxon>Actinopolysporaceae</taxon>
        <taxon>Actinopolyspora</taxon>
    </lineage>
</organism>
<name>A0A852YUT1_9ACTN</name>
<keyword evidence="4 7" id="KW-0812">Transmembrane</keyword>
<accession>A0A852YUT1</accession>
<evidence type="ECO:0000256" key="2">
    <source>
        <dbReference type="ARBA" id="ARBA00010792"/>
    </source>
</evidence>
<keyword evidence="5 7" id="KW-1133">Transmembrane helix</keyword>
<comment type="caution">
    <text evidence="10">The sequence shown here is derived from an EMBL/GenBank/DDBJ whole genome shotgun (WGS) entry which is preliminary data.</text>
</comment>
<protein>
    <submittedName>
        <fullName evidence="10">Membrane protein DedA with SNARE-associated domain</fullName>
    </submittedName>
</protein>
<evidence type="ECO:0000256" key="3">
    <source>
        <dbReference type="ARBA" id="ARBA00022475"/>
    </source>
</evidence>
<evidence type="ECO:0000256" key="7">
    <source>
        <dbReference type="RuleBase" id="RU367016"/>
    </source>
</evidence>
<comment type="similarity">
    <text evidence="2 7">Belongs to the DedA family.</text>
</comment>
<feature type="transmembrane region" description="Helical" evidence="7">
    <location>
        <begin position="18"/>
        <end position="38"/>
    </location>
</feature>
<dbReference type="EMBL" id="JACBYW010000001">
    <property type="protein sequence ID" value="NYH77492.1"/>
    <property type="molecule type" value="Genomic_DNA"/>
</dbReference>
<reference evidence="10 11" key="1">
    <citation type="submission" date="2020-07" db="EMBL/GenBank/DDBJ databases">
        <title>Genomic Encyclopedia of Type Strains, Phase III (KMG-III): the genomes of soil and plant-associated and newly described type strains.</title>
        <authorList>
            <person name="Whitman W."/>
        </authorList>
    </citation>
    <scope>NUCLEOTIDE SEQUENCE [LARGE SCALE GENOMIC DNA]</scope>
    <source>
        <strain evidence="10 11">CECT 8576</strain>
    </source>
</reference>
<dbReference type="Pfam" id="PF09335">
    <property type="entry name" value="VTT_dom"/>
    <property type="match status" value="1"/>
</dbReference>
<dbReference type="GO" id="GO:0005886">
    <property type="term" value="C:plasma membrane"/>
    <property type="evidence" value="ECO:0007669"/>
    <property type="project" value="UniProtKB-SubCell"/>
</dbReference>
<gene>
    <name evidence="10" type="ORF">FHR84_000806</name>
</gene>
<evidence type="ECO:0000313" key="11">
    <source>
        <dbReference type="Proteomes" id="UP000548304"/>
    </source>
</evidence>
<feature type="region of interest" description="Disordered" evidence="8">
    <location>
        <begin position="201"/>
        <end position="232"/>
    </location>
</feature>
<keyword evidence="6 7" id="KW-0472">Membrane</keyword>
<dbReference type="InterPro" id="IPR032816">
    <property type="entry name" value="VTT_dom"/>
</dbReference>
<comment type="subcellular location">
    <subcellularLocation>
        <location evidence="1 7">Cell membrane</location>
        <topology evidence="1 7">Multi-pass membrane protein</topology>
    </subcellularLocation>
</comment>
<evidence type="ECO:0000259" key="9">
    <source>
        <dbReference type="Pfam" id="PF09335"/>
    </source>
</evidence>
<feature type="compositionally biased region" description="Basic and acidic residues" evidence="8">
    <location>
        <begin position="204"/>
        <end position="232"/>
    </location>
</feature>
<evidence type="ECO:0000256" key="1">
    <source>
        <dbReference type="ARBA" id="ARBA00004651"/>
    </source>
</evidence>
<dbReference type="PANTHER" id="PTHR30353">
    <property type="entry name" value="INNER MEMBRANE PROTEIN DEDA-RELATED"/>
    <property type="match status" value="1"/>
</dbReference>
<keyword evidence="3 7" id="KW-1003">Cell membrane</keyword>
<dbReference type="InterPro" id="IPR032818">
    <property type="entry name" value="DedA-like"/>
</dbReference>
<feature type="domain" description="VTT" evidence="9">
    <location>
        <begin position="39"/>
        <end position="163"/>
    </location>
</feature>